<accession>A0A2M4DA68</accession>
<proteinExistence type="predicted"/>
<keyword evidence="1" id="KW-0732">Signal</keyword>
<evidence type="ECO:0000256" key="1">
    <source>
        <dbReference type="SAM" id="SignalP"/>
    </source>
</evidence>
<name>A0A2M4DA68_ANODA</name>
<protein>
    <submittedName>
        <fullName evidence="2">Putative secreted protein</fullName>
    </submittedName>
</protein>
<dbReference type="AlphaFoldDB" id="A0A2M4DA68"/>
<organism evidence="2">
    <name type="scientific">Anopheles darlingi</name>
    <name type="common">Mosquito</name>
    <dbReference type="NCBI Taxonomy" id="43151"/>
    <lineage>
        <taxon>Eukaryota</taxon>
        <taxon>Metazoa</taxon>
        <taxon>Ecdysozoa</taxon>
        <taxon>Arthropoda</taxon>
        <taxon>Hexapoda</taxon>
        <taxon>Insecta</taxon>
        <taxon>Pterygota</taxon>
        <taxon>Neoptera</taxon>
        <taxon>Endopterygota</taxon>
        <taxon>Diptera</taxon>
        <taxon>Nematocera</taxon>
        <taxon>Culicoidea</taxon>
        <taxon>Culicidae</taxon>
        <taxon>Anophelinae</taxon>
        <taxon>Anopheles</taxon>
    </lineage>
</organism>
<feature type="chain" id="PRO_5014818127" evidence="1">
    <location>
        <begin position="28"/>
        <end position="75"/>
    </location>
</feature>
<dbReference type="EMBL" id="GGFL01010261">
    <property type="protein sequence ID" value="MBW74439.1"/>
    <property type="molecule type" value="Transcribed_RNA"/>
</dbReference>
<evidence type="ECO:0000313" key="2">
    <source>
        <dbReference type="EMBL" id="MBW74439.1"/>
    </source>
</evidence>
<reference evidence="2" key="1">
    <citation type="submission" date="2018-01" db="EMBL/GenBank/DDBJ databases">
        <title>An insight into the sialome of Amazonian anophelines.</title>
        <authorList>
            <person name="Ribeiro J.M."/>
            <person name="Scarpassa V."/>
            <person name="Calvo E."/>
        </authorList>
    </citation>
    <scope>NUCLEOTIDE SEQUENCE</scope>
</reference>
<feature type="signal peptide" evidence="1">
    <location>
        <begin position="1"/>
        <end position="27"/>
    </location>
</feature>
<sequence length="75" mass="8828">MEAWCTARADWSCLFLCVMLRPRYCLSVRKVRVGGHGYASQHLEDFRQPNGARQRRTLFCINWHKFSKKSLSIPL</sequence>